<proteinExistence type="predicted"/>
<accession>A0ABQ7GAS6</accession>
<evidence type="ECO:0000313" key="2">
    <source>
        <dbReference type="Proteomes" id="UP000815325"/>
    </source>
</evidence>
<sequence>AAAASAAPVKEPENEKGLEERAIRYAARFSQAAAELEHLGIVRPSRGKSGRNVQRMFYPPEAAPAEFGLQETSLL</sequence>
<comment type="caution">
    <text evidence="1">The sequence shown here is derived from an EMBL/GenBank/DDBJ whole genome shotgun (WGS) entry which is preliminary data.</text>
</comment>
<feature type="non-terminal residue" evidence="1">
    <location>
        <position position="1"/>
    </location>
</feature>
<organism evidence="1 2">
    <name type="scientific">Dunaliella salina</name>
    <name type="common">Green alga</name>
    <name type="synonym">Protococcus salinus</name>
    <dbReference type="NCBI Taxonomy" id="3046"/>
    <lineage>
        <taxon>Eukaryota</taxon>
        <taxon>Viridiplantae</taxon>
        <taxon>Chlorophyta</taxon>
        <taxon>core chlorophytes</taxon>
        <taxon>Chlorophyceae</taxon>
        <taxon>CS clade</taxon>
        <taxon>Chlamydomonadales</taxon>
        <taxon>Dunaliellaceae</taxon>
        <taxon>Dunaliella</taxon>
    </lineage>
</organism>
<name>A0ABQ7GAS6_DUNSA</name>
<gene>
    <name evidence="1" type="ORF">DUNSADRAFT_12702</name>
</gene>
<evidence type="ECO:0000313" key="1">
    <source>
        <dbReference type="EMBL" id="KAF5831707.1"/>
    </source>
</evidence>
<reference evidence="1" key="1">
    <citation type="submission" date="2017-08" db="EMBL/GenBank/DDBJ databases">
        <authorList>
            <person name="Polle J.E."/>
            <person name="Barry K."/>
            <person name="Cushman J."/>
            <person name="Schmutz J."/>
            <person name="Tran D."/>
            <person name="Hathwaick L.T."/>
            <person name="Yim W.C."/>
            <person name="Jenkins J."/>
            <person name="Mckie-Krisberg Z.M."/>
            <person name="Prochnik S."/>
            <person name="Lindquist E."/>
            <person name="Dockter R.B."/>
            <person name="Adam C."/>
            <person name="Molina H."/>
            <person name="Bunkerborg J."/>
            <person name="Jin E."/>
            <person name="Buchheim M."/>
            <person name="Magnuson J."/>
        </authorList>
    </citation>
    <scope>NUCLEOTIDE SEQUENCE</scope>
    <source>
        <strain evidence="1">CCAP 19/18</strain>
    </source>
</reference>
<protein>
    <submittedName>
        <fullName evidence="1">Uncharacterized protein</fullName>
    </submittedName>
</protein>
<keyword evidence="2" id="KW-1185">Reference proteome</keyword>
<dbReference type="EMBL" id="MU069927">
    <property type="protein sequence ID" value="KAF5831707.1"/>
    <property type="molecule type" value="Genomic_DNA"/>
</dbReference>
<dbReference type="Proteomes" id="UP000815325">
    <property type="component" value="Unassembled WGS sequence"/>
</dbReference>